<evidence type="ECO:0000313" key="2">
    <source>
        <dbReference type="Proteomes" id="UP000067711"/>
    </source>
</evidence>
<dbReference type="Proteomes" id="UP000067711">
    <property type="component" value="Chromosome 1"/>
</dbReference>
<reference evidence="1 2" key="1">
    <citation type="submission" date="2015-12" db="EMBL/GenBank/DDBJ databases">
        <title>Diversity of Burkholderia near neighbor genomes.</title>
        <authorList>
            <person name="Sahl J."/>
            <person name="Wagner D."/>
            <person name="Keim P."/>
        </authorList>
    </citation>
    <scope>NUCLEOTIDE SEQUENCE [LARGE SCALE GENOMIC DNA]</scope>
    <source>
        <strain evidence="1 2">BDU8</strain>
    </source>
</reference>
<protein>
    <recommendedName>
        <fullName evidence="3">Secretion system X translation initiation factor</fullName>
    </recommendedName>
</protein>
<dbReference type="AlphaFoldDB" id="A0A1B4G211"/>
<dbReference type="RefSeq" id="WP_066484088.1">
    <property type="nucleotide sequence ID" value="NZ_CP013389.1"/>
</dbReference>
<proteinExistence type="predicted"/>
<evidence type="ECO:0000313" key="1">
    <source>
        <dbReference type="EMBL" id="AOJ09954.1"/>
    </source>
</evidence>
<organism evidence="1 2">
    <name type="scientific">Burkholderia mayonis</name>
    <dbReference type="NCBI Taxonomy" id="1385591"/>
    <lineage>
        <taxon>Bacteria</taxon>
        <taxon>Pseudomonadati</taxon>
        <taxon>Pseudomonadota</taxon>
        <taxon>Betaproteobacteria</taxon>
        <taxon>Burkholderiales</taxon>
        <taxon>Burkholderiaceae</taxon>
        <taxon>Burkholderia</taxon>
        <taxon>pseudomallei group</taxon>
    </lineage>
</organism>
<accession>A0A1B4G211</accession>
<name>A0A1B4G211_9BURK</name>
<sequence>MKLALVKRVLAFAILGIAMAWTGYRVQMAAMRPHAPIAAAGGGARAIGSRVQPVLAARQSSRLAALPAALGNAAGTAPTIRPTKLAELRPPLSVESARNPFVASSWLPPLPEVPPAPAVRPAPPTPPPLPFAYVGGLDQKAAKPRAFLSNADQLLIVSPGDVVDGQYRVESISDTDVVLTYLPLNQRQVIAVPSEGK</sequence>
<dbReference type="EMBL" id="CP013389">
    <property type="protein sequence ID" value="AOJ09954.1"/>
    <property type="molecule type" value="Genomic_DNA"/>
</dbReference>
<evidence type="ECO:0008006" key="3">
    <source>
        <dbReference type="Google" id="ProtNLM"/>
    </source>
</evidence>
<gene>
    <name evidence="1" type="ORF">WS71_22065</name>
</gene>